<comment type="caution">
    <text evidence="1">The sequence shown here is derived from an EMBL/GenBank/DDBJ whole genome shotgun (WGS) entry which is preliminary data.</text>
</comment>
<proteinExistence type="predicted"/>
<dbReference type="AlphaFoldDB" id="A0A852TGK2"/>
<sequence length="142" mass="15054">MGLKDLFKNAGKKRINLDILAGGNNLSEKQLQVPIKNAVLIQGDNCGEVIAQVPMLSKTPFILTGIEWEESATRSGGKAAVGAIAGTLVAGPLGTIAGAAIGGRKKDNSKAFVYLMKPETNEEVAVHIRCDEKTYTEINSLM</sequence>
<reference evidence="2" key="1">
    <citation type="submission" date="2020-07" db="EMBL/GenBank/DDBJ databases">
        <authorList>
            <person name="Partida-Martinez L."/>
            <person name="Huntemann M."/>
            <person name="Clum A."/>
            <person name="Wang J."/>
            <person name="Palaniappan K."/>
            <person name="Ritter S."/>
            <person name="Chen I.-M."/>
            <person name="Stamatis D."/>
            <person name="Reddy T."/>
            <person name="O'Malley R."/>
            <person name="Daum C."/>
            <person name="Shapiro N."/>
            <person name="Ivanova N."/>
            <person name="Kyrpides N."/>
            <person name="Woyke T."/>
        </authorList>
    </citation>
    <scope>NUCLEOTIDE SEQUENCE [LARGE SCALE GENOMIC DNA]</scope>
    <source>
        <strain evidence="2">AT2.8</strain>
    </source>
</reference>
<organism evidence="1 2">
    <name type="scientific">Neobacillus niacini</name>
    <dbReference type="NCBI Taxonomy" id="86668"/>
    <lineage>
        <taxon>Bacteria</taxon>
        <taxon>Bacillati</taxon>
        <taxon>Bacillota</taxon>
        <taxon>Bacilli</taxon>
        <taxon>Bacillales</taxon>
        <taxon>Bacillaceae</taxon>
        <taxon>Neobacillus</taxon>
    </lineage>
</organism>
<accession>A0A852TGK2</accession>
<gene>
    <name evidence="1" type="ORF">F4694_004054</name>
</gene>
<evidence type="ECO:0000313" key="1">
    <source>
        <dbReference type="EMBL" id="NYE07269.1"/>
    </source>
</evidence>
<dbReference type="Proteomes" id="UP000548423">
    <property type="component" value="Unassembled WGS sequence"/>
</dbReference>
<dbReference type="EMBL" id="JACCBX010000008">
    <property type="protein sequence ID" value="NYE07269.1"/>
    <property type="molecule type" value="Genomic_DNA"/>
</dbReference>
<evidence type="ECO:0000313" key="2">
    <source>
        <dbReference type="Proteomes" id="UP000548423"/>
    </source>
</evidence>
<protein>
    <submittedName>
        <fullName evidence="1">Uncharacterized protein</fullName>
    </submittedName>
</protein>
<reference evidence="2" key="2">
    <citation type="submission" date="2020-08" db="EMBL/GenBank/DDBJ databases">
        <title>The Agave Microbiome: Exploring the role of microbial communities in plant adaptations to desert environments.</title>
        <authorList>
            <person name="Partida-Martinez L.P."/>
        </authorList>
    </citation>
    <scope>NUCLEOTIDE SEQUENCE [LARGE SCALE GENOMIC DNA]</scope>
    <source>
        <strain evidence="2">AT2.8</strain>
    </source>
</reference>
<name>A0A852TGK2_9BACI</name>